<accession>A0ABP5GQU1</accession>
<name>A0ABP5GQU1_9ACTN</name>
<feature type="domain" description="PAS" evidence="2">
    <location>
        <begin position="37"/>
        <end position="107"/>
    </location>
</feature>
<dbReference type="SUPFAM" id="SSF55785">
    <property type="entry name" value="PYP-like sensor domain (PAS domain)"/>
    <property type="match status" value="2"/>
</dbReference>
<dbReference type="Gene3D" id="3.20.20.450">
    <property type="entry name" value="EAL domain"/>
    <property type="match status" value="1"/>
</dbReference>
<feature type="region of interest" description="Disordered" evidence="1">
    <location>
        <begin position="1"/>
        <end position="31"/>
    </location>
</feature>
<dbReference type="InterPro" id="IPR043128">
    <property type="entry name" value="Rev_trsase/Diguanyl_cyclase"/>
</dbReference>
<dbReference type="InterPro" id="IPR000700">
    <property type="entry name" value="PAS-assoc_C"/>
</dbReference>
<evidence type="ECO:0000259" key="2">
    <source>
        <dbReference type="PROSITE" id="PS50112"/>
    </source>
</evidence>
<dbReference type="Pfam" id="PF08448">
    <property type="entry name" value="PAS_4"/>
    <property type="match status" value="2"/>
</dbReference>
<dbReference type="CDD" id="cd01948">
    <property type="entry name" value="EAL"/>
    <property type="match status" value="1"/>
</dbReference>
<dbReference type="PROSITE" id="PS50113">
    <property type="entry name" value="PAC"/>
    <property type="match status" value="2"/>
</dbReference>
<sequence>MTSAAGRQTGAGDRGREPDQGPVAERDPQSLDPAELDRICLHNLLSACADMIYFKDRDSRFLRVSDSAAAFTGVDPAEMIGKTVRDYFTSEHAAAAFETERMIMRTGRAVNDVEEPHLRPHTDQDETLSASKQPLRDFDGRIIGTFGISRDITARKIAERQLMRRTAELDQVSRELTTLIESSPDLMTRYDRDLRCTYANPVATELTGVGLEDMLGHTARERGYSPEFLRSWEETLRQVLATGQGLEREFSVAIKGEPRYLHTRFVPEVDEDGAVLSILAVSRDLTERRRIEEALEEQAVRDPLTGLANRTLLMSRIGQAIELGAAEHGRLAVLFLDLDRFKLVNDSLGHAAGDELLVAVADRLRLAVRRGDLVARFGGDEFVVLCEDVQGYAEAAAIAERIIDCLLLPFPCAGQAMHVRASIGIALADGPATTVDALLRDADAAMYQAKAGGAVSGGYRFFEPATHERAVQRMNLEQDLRRAVEQDEFVLVYQPIVDLSVGQVVGAEALIRWRHPDRGLLAPAEFLEVAEETHLIVPIGRWVLEEACRQLAAWNAACRADPGCDPEADMLTLAINLSNRQLSHDPDLVTALTDILSRHEVPPGQICLEVTETAVHEASLAARSALAAFSAAGIMIALDDYGTGYSSLGHLRDIPVDALKIDRTFVDGLTRDRGDEAIVVAVTTLAHALGMHVIAEGVATSEQHGRLRELGCDFAQGHLFAKPLSAEKFGELLSGELGTGVGLGAGVGAGVGA</sequence>
<dbReference type="InterPro" id="IPR052155">
    <property type="entry name" value="Biofilm_reg_signaling"/>
</dbReference>
<dbReference type="SMART" id="SM00052">
    <property type="entry name" value="EAL"/>
    <property type="match status" value="1"/>
</dbReference>
<dbReference type="InterPro" id="IPR013656">
    <property type="entry name" value="PAS_4"/>
</dbReference>
<dbReference type="PROSITE" id="PS50883">
    <property type="entry name" value="EAL"/>
    <property type="match status" value="1"/>
</dbReference>
<dbReference type="PROSITE" id="PS50887">
    <property type="entry name" value="GGDEF"/>
    <property type="match status" value="1"/>
</dbReference>
<dbReference type="SMART" id="SM00267">
    <property type="entry name" value="GGDEF"/>
    <property type="match status" value="1"/>
</dbReference>
<evidence type="ECO:0000313" key="7">
    <source>
        <dbReference type="Proteomes" id="UP001500751"/>
    </source>
</evidence>
<dbReference type="Pfam" id="PF00563">
    <property type="entry name" value="EAL"/>
    <property type="match status" value="1"/>
</dbReference>
<evidence type="ECO:0000259" key="3">
    <source>
        <dbReference type="PROSITE" id="PS50113"/>
    </source>
</evidence>
<dbReference type="NCBIfam" id="TIGR00254">
    <property type="entry name" value="GGDEF"/>
    <property type="match status" value="1"/>
</dbReference>
<evidence type="ECO:0000259" key="5">
    <source>
        <dbReference type="PROSITE" id="PS50887"/>
    </source>
</evidence>
<reference evidence="7" key="1">
    <citation type="journal article" date="2019" name="Int. J. Syst. Evol. Microbiol.">
        <title>The Global Catalogue of Microorganisms (GCM) 10K type strain sequencing project: providing services to taxonomists for standard genome sequencing and annotation.</title>
        <authorList>
            <consortium name="The Broad Institute Genomics Platform"/>
            <consortium name="The Broad Institute Genome Sequencing Center for Infectious Disease"/>
            <person name="Wu L."/>
            <person name="Ma J."/>
        </authorList>
    </citation>
    <scope>NUCLEOTIDE SEQUENCE [LARGE SCALE GENOMIC DNA]</scope>
    <source>
        <strain evidence="7">JCM 16014</strain>
    </source>
</reference>
<dbReference type="Gene3D" id="3.30.450.20">
    <property type="entry name" value="PAS domain"/>
    <property type="match status" value="2"/>
</dbReference>
<gene>
    <name evidence="6" type="ORF">GCM10009839_68580</name>
</gene>
<dbReference type="InterPro" id="IPR000014">
    <property type="entry name" value="PAS"/>
</dbReference>
<proteinExistence type="predicted"/>
<dbReference type="InterPro" id="IPR000160">
    <property type="entry name" value="GGDEF_dom"/>
</dbReference>
<dbReference type="InterPro" id="IPR001633">
    <property type="entry name" value="EAL_dom"/>
</dbReference>
<evidence type="ECO:0000259" key="4">
    <source>
        <dbReference type="PROSITE" id="PS50883"/>
    </source>
</evidence>
<evidence type="ECO:0000256" key="1">
    <source>
        <dbReference type="SAM" id="MobiDB-lite"/>
    </source>
</evidence>
<feature type="domain" description="PAC" evidence="3">
    <location>
        <begin position="244"/>
        <end position="297"/>
    </location>
</feature>
<keyword evidence="7" id="KW-1185">Reference proteome</keyword>
<dbReference type="Pfam" id="PF00990">
    <property type="entry name" value="GGDEF"/>
    <property type="match status" value="1"/>
</dbReference>
<dbReference type="NCBIfam" id="TIGR00229">
    <property type="entry name" value="sensory_box"/>
    <property type="match status" value="2"/>
</dbReference>
<dbReference type="PANTHER" id="PTHR44757">
    <property type="entry name" value="DIGUANYLATE CYCLASE DGCP"/>
    <property type="match status" value="1"/>
</dbReference>
<dbReference type="InterPro" id="IPR035965">
    <property type="entry name" value="PAS-like_dom_sf"/>
</dbReference>
<dbReference type="SUPFAM" id="SSF141868">
    <property type="entry name" value="EAL domain-like"/>
    <property type="match status" value="1"/>
</dbReference>
<feature type="domain" description="EAL" evidence="4">
    <location>
        <begin position="473"/>
        <end position="737"/>
    </location>
</feature>
<dbReference type="SMART" id="SM00091">
    <property type="entry name" value="PAS"/>
    <property type="match status" value="2"/>
</dbReference>
<dbReference type="PROSITE" id="PS50112">
    <property type="entry name" value="PAS"/>
    <property type="match status" value="2"/>
</dbReference>
<dbReference type="EMBL" id="BAAAQN010000052">
    <property type="protein sequence ID" value="GAA2051731.1"/>
    <property type="molecule type" value="Genomic_DNA"/>
</dbReference>
<protein>
    <submittedName>
        <fullName evidence="6">Uncharacterized protein</fullName>
    </submittedName>
</protein>
<dbReference type="SUPFAM" id="SSF55073">
    <property type="entry name" value="Nucleotide cyclase"/>
    <property type="match status" value="1"/>
</dbReference>
<feature type="domain" description="PAC" evidence="3">
    <location>
        <begin position="111"/>
        <end position="164"/>
    </location>
</feature>
<comment type="caution">
    <text evidence="6">The sequence shown here is derived from an EMBL/GenBank/DDBJ whole genome shotgun (WGS) entry which is preliminary data.</text>
</comment>
<dbReference type="Proteomes" id="UP001500751">
    <property type="component" value="Unassembled WGS sequence"/>
</dbReference>
<organism evidence="6 7">
    <name type="scientific">Catenulispora yoronensis</name>
    <dbReference type="NCBI Taxonomy" id="450799"/>
    <lineage>
        <taxon>Bacteria</taxon>
        <taxon>Bacillati</taxon>
        <taxon>Actinomycetota</taxon>
        <taxon>Actinomycetes</taxon>
        <taxon>Catenulisporales</taxon>
        <taxon>Catenulisporaceae</taxon>
        <taxon>Catenulispora</taxon>
    </lineage>
</organism>
<dbReference type="PANTHER" id="PTHR44757:SF2">
    <property type="entry name" value="BIOFILM ARCHITECTURE MAINTENANCE PROTEIN MBAA"/>
    <property type="match status" value="1"/>
</dbReference>
<dbReference type="CDD" id="cd01949">
    <property type="entry name" value="GGDEF"/>
    <property type="match status" value="1"/>
</dbReference>
<dbReference type="InterPro" id="IPR029787">
    <property type="entry name" value="Nucleotide_cyclase"/>
</dbReference>
<feature type="compositionally biased region" description="Basic and acidic residues" evidence="1">
    <location>
        <begin position="13"/>
        <end position="31"/>
    </location>
</feature>
<dbReference type="CDD" id="cd00130">
    <property type="entry name" value="PAS"/>
    <property type="match status" value="2"/>
</dbReference>
<dbReference type="RefSeq" id="WP_344669855.1">
    <property type="nucleotide sequence ID" value="NZ_BAAAQN010000052.1"/>
</dbReference>
<feature type="domain" description="PAS" evidence="2">
    <location>
        <begin position="172"/>
        <end position="243"/>
    </location>
</feature>
<feature type="domain" description="GGDEF" evidence="5">
    <location>
        <begin position="329"/>
        <end position="464"/>
    </location>
</feature>
<evidence type="ECO:0000313" key="6">
    <source>
        <dbReference type="EMBL" id="GAA2051731.1"/>
    </source>
</evidence>
<dbReference type="InterPro" id="IPR035919">
    <property type="entry name" value="EAL_sf"/>
</dbReference>
<dbReference type="Gene3D" id="3.30.70.270">
    <property type="match status" value="1"/>
</dbReference>